<dbReference type="PANTHER" id="PTHR46268:SF6">
    <property type="entry name" value="UNIVERSAL STRESS PROTEIN UP12"/>
    <property type="match status" value="1"/>
</dbReference>
<dbReference type="AlphaFoldDB" id="A0A5J6MDE5"/>
<dbReference type="PRINTS" id="PR01438">
    <property type="entry name" value="UNVRSLSTRESS"/>
</dbReference>
<proteinExistence type="inferred from homology"/>
<dbReference type="InterPro" id="IPR006015">
    <property type="entry name" value="Universal_stress_UspA"/>
</dbReference>
<dbReference type="OrthoDB" id="5564966at2"/>
<feature type="domain" description="UspA" evidence="2">
    <location>
        <begin position="2"/>
        <end position="141"/>
    </location>
</feature>
<dbReference type="RefSeq" id="WP_151175892.1">
    <property type="nucleotide sequence ID" value="NZ_CP042906.1"/>
</dbReference>
<comment type="similarity">
    <text evidence="1">Belongs to the universal stress protein A family.</text>
</comment>
<sequence>MKILVPVDGSPPSLRAVRLAIRMTREDPGSAIALVNVQNTGTLEFGDLGASTPVLLQQRVLREGAQALRKAIALCKAAKVKFSADVEIGPTAGTAIRLGRKKRAEHIVMGTRGLGGVRGLLLGSVATQLIHLARVPVTLVK</sequence>
<dbReference type="EMBL" id="CP042906">
    <property type="protein sequence ID" value="QEX15443.1"/>
    <property type="molecule type" value="Genomic_DNA"/>
</dbReference>
<organism evidence="3 4">
    <name type="scientific">Hypericibacter terrae</name>
    <dbReference type="NCBI Taxonomy" id="2602015"/>
    <lineage>
        <taxon>Bacteria</taxon>
        <taxon>Pseudomonadati</taxon>
        <taxon>Pseudomonadota</taxon>
        <taxon>Alphaproteobacteria</taxon>
        <taxon>Rhodospirillales</taxon>
        <taxon>Dongiaceae</taxon>
        <taxon>Hypericibacter</taxon>
    </lineage>
</organism>
<dbReference type="Pfam" id="PF00582">
    <property type="entry name" value="Usp"/>
    <property type="match status" value="1"/>
</dbReference>
<evidence type="ECO:0000256" key="1">
    <source>
        <dbReference type="ARBA" id="ARBA00008791"/>
    </source>
</evidence>
<dbReference type="KEGG" id="htq:FRZ44_07270"/>
<dbReference type="PANTHER" id="PTHR46268">
    <property type="entry name" value="STRESS RESPONSE PROTEIN NHAX"/>
    <property type="match status" value="1"/>
</dbReference>
<dbReference type="SUPFAM" id="SSF52402">
    <property type="entry name" value="Adenine nucleotide alpha hydrolases-like"/>
    <property type="match status" value="1"/>
</dbReference>
<dbReference type="CDD" id="cd00293">
    <property type="entry name" value="USP-like"/>
    <property type="match status" value="1"/>
</dbReference>
<dbReference type="Proteomes" id="UP000326202">
    <property type="component" value="Chromosome"/>
</dbReference>
<gene>
    <name evidence="3" type="ORF">FRZ44_07270</name>
</gene>
<reference evidence="3 4" key="1">
    <citation type="submission" date="2019-08" db="EMBL/GenBank/DDBJ databases">
        <title>Hyperibacter terrae gen. nov., sp. nov. and Hyperibacter viscosus sp. nov., two new members in the family Rhodospirillaceae isolated from the rhizosphere of Hypericum perforatum.</title>
        <authorList>
            <person name="Noviana Z."/>
        </authorList>
    </citation>
    <scope>NUCLEOTIDE SEQUENCE [LARGE SCALE GENOMIC DNA]</scope>
    <source>
        <strain evidence="3 4">R5913</strain>
    </source>
</reference>
<evidence type="ECO:0000313" key="4">
    <source>
        <dbReference type="Proteomes" id="UP000326202"/>
    </source>
</evidence>
<dbReference type="InterPro" id="IPR006016">
    <property type="entry name" value="UspA"/>
</dbReference>
<accession>A0A5J6MDE5</accession>
<protein>
    <submittedName>
        <fullName evidence="3">Universal stress protein</fullName>
    </submittedName>
</protein>
<dbReference type="InterPro" id="IPR014729">
    <property type="entry name" value="Rossmann-like_a/b/a_fold"/>
</dbReference>
<evidence type="ECO:0000313" key="3">
    <source>
        <dbReference type="EMBL" id="QEX15443.1"/>
    </source>
</evidence>
<keyword evidence="4" id="KW-1185">Reference proteome</keyword>
<evidence type="ECO:0000259" key="2">
    <source>
        <dbReference type="Pfam" id="PF00582"/>
    </source>
</evidence>
<name>A0A5J6MDE5_9PROT</name>
<dbReference type="Gene3D" id="3.40.50.620">
    <property type="entry name" value="HUPs"/>
    <property type="match status" value="1"/>
</dbReference>